<evidence type="ECO:0000256" key="2">
    <source>
        <dbReference type="SAM" id="Phobius"/>
    </source>
</evidence>
<feature type="compositionally biased region" description="Basic and acidic residues" evidence="1">
    <location>
        <begin position="168"/>
        <end position="188"/>
    </location>
</feature>
<feature type="compositionally biased region" description="Polar residues" evidence="1">
    <location>
        <begin position="237"/>
        <end position="250"/>
    </location>
</feature>
<accession>A0A6A6Y4N6</accession>
<dbReference type="RefSeq" id="XP_033570584.1">
    <property type="nucleotide sequence ID" value="XM_033712937.1"/>
</dbReference>
<evidence type="ECO:0000313" key="5">
    <source>
        <dbReference type="RefSeq" id="XP_033570584.1"/>
    </source>
</evidence>
<keyword evidence="2" id="KW-0472">Membrane</keyword>
<feature type="compositionally biased region" description="Low complexity" evidence="1">
    <location>
        <begin position="149"/>
        <end position="164"/>
    </location>
</feature>
<organism evidence="3">
    <name type="scientific">Mytilinidion resinicola</name>
    <dbReference type="NCBI Taxonomy" id="574789"/>
    <lineage>
        <taxon>Eukaryota</taxon>
        <taxon>Fungi</taxon>
        <taxon>Dikarya</taxon>
        <taxon>Ascomycota</taxon>
        <taxon>Pezizomycotina</taxon>
        <taxon>Dothideomycetes</taxon>
        <taxon>Pleosporomycetidae</taxon>
        <taxon>Mytilinidiales</taxon>
        <taxon>Mytilinidiaceae</taxon>
        <taxon>Mytilinidion</taxon>
    </lineage>
</organism>
<feature type="region of interest" description="Disordered" evidence="1">
    <location>
        <begin position="137"/>
        <end position="264"/>
    </location>
</feature>
<dbReference type="GeneID" id="54453830"/>
<proteinExistence type="predicted"/>
<evidence type="ECO:0000313" key="4">
    <source>
        <dbReference type="Proteomes" id="UP000504636"/>
    </source>
</evidence>
<keyword evidence="2" id="KW-1133">Transmembrane helix</keyword>
<feature type="transmembrane region" description="Helical" evidence="2">
    <location>
        <begin position="6"/>
        <end position="25"/>
    </location>
</feature>
<feature type="compositionally biased region" description="Basic and acidic residues" evidence="1">
    <location>
        <begin position="43"/>
        <end position="58"/>
    </location>
</feature>
<keyword evidence="2" id="KW-0812">Transmembrane</keyword>
<keyword evidence="4" id="KW-1185">Reference proteome</keyword>
<feature type="compositionally biased region" description="Pro residues" evidence="1">
    <location>
        <begin position="93"/>
        <end position="116"/>
    </location>
</feature>
<name>A0A6A6Y4N6_9PEZI</name>
<dbReference type="AlphaFoldDB" id="A0A6A6Y4N6"/>
<sequence>MSDGGATVAIIIAGVLGAILAWISVHFCRKWIKKRHANMEREDHLKEMQAAQDAERGRDRKRKRRPREKRDDREAPDWQVPAPEVRMPEEYIPQPPVEELPPQPQQPPQPPQPTMPEPVHVDYIAEVDELPEVIAGLQGRRVHERDCRSCSTDSSSSSSSSSAARRSRTSDTTRESRERPLEDNEPRPYVRNHQPNPRPPPRMPPRVSQGFNFNGMPPMAQDTGRGGRRGQRWRYGTTSPRGTRQVLNQPDRTKRRNAPSNTPP</sequence>
<evidence type="ECO:0000256" key="1">
    <source>
        <dbReference type="SAM" id="MobiDB-lite"/>
    </source>
</evidence>
<protein>
    <submittedName>
        <fullName evidence="3 5">Uncharacterized protein</fullName>
    </submittedName>
</protein>
<reference evidence="5" key="2">
    <citation type="submission" date="2020-04" db="EMBL/GenBank/DDBJ databases">
        <authorList>
            <consortium name="NCBI Genome Project"/>
        </authorList>
    </citation>
    <scope>NUCLEOTIDE SEQUENCE</scope>
    <source>
        <strain evidence="5">CBS 304.34</strain>
    </source>
</reference>
<reference evidence="3 5" key="1">
    <citation type="journal article" date="2020" name="Stud. Mycol.">
        <title>101 Dothideomycetes genomes: a test case for predicting lifestyles and emergence of pathogens.</title>
        <authorList>
            <person name="Haridas S."/>
            <person name="Albert R."/>
            <person name="Binder M."/>
            <person name="Bloem J."/>
            <person name="Labutti K."/>
            <person name="Salamov A."/>
            <person name="Andreopoulos B."/>
            <person name="Baker S."/>
            <person name="Barry K."/>
            <person name="Bills G."/>
            <person name="Bluhm B."/>
            <person name="Cannon C."/>
            <person name="Castanera R."/>
            <person name="Culley D."/>
            <person name="Daum C."/>
            <person name="Ezra D."/>
            <person name="Gonzalez J."/>
            <person name="Henrissat B."/>
            <person name="Kuo A."/>
            <person name="Liang C."/>
            <person name="Lipzen A."/>
            <person name="Lutzoni F."/>
            <person name="Magnuson J."/>
            <person name="Mondo S."/>
            <person name="Nolan M."/>
            <person name="Ohm R."/>
            <person name="Pangilinan J."/>
            <person name="Park H.-J."/>
            <person name="Ramirez L."/>
            <person name="Alfaro M."/>
            <person name="Sun H."/>
            <person name="Tritt A."/>
            <person name="Yoshinaga Y."/>
            <person name="Zwiers L.-H."/>
            <person name="Turgeon B."/>
            <person name="Goodwin S."/>
            <person name="Spatafora J."/>
            <person name="Crous P."/>
            <person name="Grigoriev I."/>
        </authorList>
    </citation>
    <scope>NUCLEOTIDE SEQUENCE</scope>
    <source>
        <strain evidence="3 5">CBS 304.34</strain>
    </source>
</reference>
<reference evidence="5" key="3">
    <citation type="submission" date="2025-04" db="UniProtKB">
        <authorList>
            <consortium name="RefSeq"/>
        </authorList>
    </citation>
    <scope>IDENTIFICATION</scope>
    <source>
        <strain evidence="5">CBS 304.34</strain>
    </source>
</reference>
<evidence type="ECO:0000313" key="3">
    <source>
        <dbReference type="EMBL" id="KAF2803620.1"/>
    </source>
</evidence>
<dbReference type="EMBL" id="MU003717">
    <property type="protein sequence ID" value="KAF2803620.1"/>
    <property type="molecule type" value="Genomic_DNA"/>
</dbReference>
<dbReference type="OrthoDB" id="10590719at2759"/>
<dbReference type="Proteomes" id="UP000504636">
    <property type="component" value="Unplaced"/>
</dbReference>
<gene>
    <name evidence="3 5" type="ORF">BDZ99DRAFT_167852</name>
</gene>
<feature type="region of interest" description="Disordered" evidence="1">
    <location>
        <begin position="43"/>
        <end position="118"/>
    </location>
</feature>